<dbReference type="InterPro" id="IPR003789">
    <property type="entry name" value="Asn/Gln_tRNA_amidoTrase-B-like"/>
</dbReference>
<keyword evidence="2" id="KW-1185">Reference proteome</keyword>
<gene>
    <name evidence="1" type="ORF">FC23_GL000567</name>
</gene>
<reference evidence="1 2" key="1">
    <citation type="journal article" date="2015" name="Genome Announc.">
        <title>Expanding the biotechnology potential of lactobacilli through comparative genomics of 213 strains and associated genera.</title>
        <authorList>
            <person name="Sun Z."/>
            <person name="Harris H.M."/>
            <person name="McCann A."/>
            <person name="Guo C."/>
            <person name="Argimon S."/>
            <person name="Zhang W."/>
            <person name="Yang X."/>
            <person name="Jeffery I.B."/>
            <person name="Cooney J.C."/>
            <person name="Kagawa T.F."/>
            <person name="Liu W."/>
            <person name="Song Y."/>
            <person name="Salvetti E."/>
            <person name="Wrobel A."/>
            <person name="Rasinkangas P."/>
            <person name="Parkhill J."/>
            <person name="Rea M.C."/>
            <person name="O'Sullivan O."/>
            <person name="Ritari J."/>
            <person name="Douillard F.P."/>
            <person name="Paul Ross R."/>
            <person name="Yang R."/>
            <person name="Briner A.E."/>
            <person name="Felis G.E."/>
            <person name="de Vos W.M."/>
            <person name="Barrangou R."/>
            <person name="Klaenhammer T.R."/>
            <person name="Caufield P.W."/>
            <person name="Cui Y."/>
            <person name="Zhang H."/>
            <person name="O'Toole P.W."/>
        </authorList>
    </citation>
    <scope>NUCLEOTIDE SEQUENCE [LARGE SCALE GENOMIC DNA]</scope>
    <source>
        <strain evidence="1 2">DSM 15354</strain>
    </source>
</reference>
<dbReference type="AlphaFoldDB" id="A0A0R1SAA3"/>
<dbReference type="InterPro" id="IPR023168">
    <property type="entry name" value="GatB_Yqey_C_2"/>
</dbReference>
<proteinExistence type="predicted"/>
<protein>
    <submittedName>
        <fullName evidence="1">GatB YqeY domain protein</fullName>
    </submittedName>
</protein>
<comment type="caution">
    <text evidence="1">The sequence shown here is derived from an EMBL/GenBank/DDBJ whole genome shotgun (WGS) entry which is preliminary data.</text>
</comment>
<dbReference type="Proteomes" id="UP000051931">
    <property type="component" value="Unassembled WGS sequence"/>
</dbReference>
<dbReference type="STRING" id="1122152.GCA_000425905_00333"/>
<name>A0A0R1SAA3_9LACO</name>
<dbReference type="InterPro" id="IPR042184">
    <property type="entry name" value="YqeY/Aim41_N"/>
</dbReference>
<dbReference type="SUPFAM" id="SSF89095">
    <property type="entry name" value="GatB/YqeY motif"/>
    <property type="match status" value="1"/>
</dbReference>
<dbReference type="PANTHER" id="PTHR28055">
    <property type="entry name" value="ALTERED INHERITANCE OF MITOCHONDRIA PROTEIN 41, MITOCHONDRIAL"/>
    <property type="match status" value="1"/>
</dbReference>
<dbReference type="GO" id="GO:0016884">
    <property type="term" value="F:carbon-nitrogen ligase activity, with glutamine as amido-N-donor"/>
    <property type="evidence" value="ECO:0007669"/>
    <property type="project" value="InterPro"/>
</dbReference>
<dbReference type="Gene3D" id="1.10.10.410">
    <property type="match status" value="1"/>
</dbReference>
<dbReference type="EMBL" id="AZFB01000002">
    <property type="protein sequence ID" value="KRL63658.1"/>
    <property type="molecule type" value="Genomic_DNA"/>
</dbReference>
<dbReference type="PANTHER" id="PTHR28055:SF1">
    <property type="entry name" value="ALTERED INHERITANCE OF MITOCHONDRIA PROTEIN 41, MITOCHONDRIAL"/>
    <property type="match status" value="1"/>
</dbReference>
<accession>A0A0R1SAA3</accession>
<evidence type="ECO:0000313" key="1">
    <source>
        <dbReference type="EMBL" id="KRL63658.1"/>
    </source>
</evidence>
<organism evidence="1 2">
    <name type="scientific">Lactobacillus psittaci DSM 15354</name>
    <dbReference type="NCBI Taxonomy" id="1122152"/>
    <lineage>
        <taxon>Bacteria</taxon>
        <taxon>Bacillati</taxon>
        <taxon>Bacillota</taxon>
        <taxon>Bacilli</taxon>
        <taxon>Lactobacillales</taxon>
        <taxon>Lactobacillaceae</taxon>
        <taxon>Lactobacillus</taxon>
    </lineage>
</organism>
<dbReference type="eggNOG" id="COG1610">
    <property type="taxonomic scope" value="Bacteria"/>
</dbReference>
<dbReference type="OrthoDB" id="9794041at2"/>
<sequence>MSLMDQLMADMKEAMKAKDKERLATIRMLKSALMYATIKDEGKLSDNELTHEQELAVLGKEKKQREESLADFKKAGRDDLVAATEKELAIVESYMPKPFTEEELTKLVDETIAEVGASSKADFGKVMKAIVPKITGRADGKEVSKLVGAALSK</sequence>
<dbReference type="RefSeq" id="WP_027825628.1">
    <property type="nucleotide sequence ID" value="NZ_AZFB01000002.1"/>
</dbReference>
<dbReference type="Gene3D" id="1.10.1510.10">
    <property type="entry name" value="Uncharacterised protein YqeY/AIM41 PF09424, N-terminal domain"/>
    <property type="match status" value="1"/>
</dbReference>
<dbReference type="PATRIC" id="fig|1122152.4.peg.575"/>
<dbReference type="Pfam" id="PF09424">
    <property type="entry name" value="YqeY"/>
    <property type="match status" value="1"/>
</dbReference>
<dbReference type="InterPro" id="IPR019004">
    <property type="entry name" value="YqeY/Aim41"/>
</dbReference>
<evidence type="ECO:0000313" key="2">
    <source>
        <dbReference type="Proteomes" id="UP000051931"/>
    </source>
</evidence>